<sequence>MPTALACGAATGVEGAVLPVSSRRASKDMAFMLCPNGSGCHGLNLESHRGSHCADPVQT</sequence>
<evidence type="ECO:0000313" key="2">
    <source>
        <dbReference type="Proteomes" id="UP001500738"/>
    </source>
</evidence>
<protein>
    <submittedName>
        <fullName evidence="1">Uncharacterized protein</fullName>
    </submittedName>
</protein>
<keyword evidence="2" id="KW-1185">Reference proteome</keyword>
<name>A0ABP3XMS1_9SPHN</name>
<organism evidence="1 2">
    <name type="scientific">Sphingopyxis soli</name>
    <dbReference type="NCBI Taxonomy" id="592051"/>
    <lineage>
        <taxon>Bacteria</taxon>
        <taxon>Pseudomonadati</taxon>
        <taxon>Pseudomonadota</taxon>
        <taxon>Alphaproteobacteria</taxon>
        <taxon>Sphingomonadales</taxon>
        <taxon>Sphingomonadaceae</taxon>
        <taxon>Sphingopyxis</taxon>
    </lineage>
</organism>
<reference evidence="2" key="1">
    <citation type="journal article" date="2019" name="Int. J. Syst. Evol. Microbiol.">
        <title>The Global Catalogue of Microorganisms (GCM) 10K type strain sequencing project: providing services to taxonomists for standard genome sequencing and annotation.</title>
        <authorList>
            <consortium name="The Broad Institute Genomics Platform"/>
            <consortium name="The Broad Institute Genome Sequencing Center for Infectious Disease"/>
            <person name="Wu L."/>
            <person name="Ma J."/>
        </authorList>
    </citation>
    <scope>NUCLEOTIDE SEQUENCE [LARGE SCALE GENOMIC DNA]</scope>
    <source>
        <strain evidence="2">JCM 15910</strain>
    </source>
</reference>
<gene>
    <name evidence="1" type="ORF">GCM10009115_32060</name>
</gene>
<dbReference type="Proteomes" id="UP001500738">
    <property type="component" value="Unassembled WGS sequence"/>
</dbReference>
<comment type="caution">
    <text evidence="1">The sequence shown here is derived from an EMBL/GenBank/DDBJ whole genome shotgun (WGS) entry which is preliminary data.</text>
</comment>
<proteinExistence type="predicted"/>
<accession>A0ABP3XMS1</accession>
<evidence type="ECO:0000313" key="1">
    <source>
        <dbReference type="EMBL" id="GAA0866832.1"/>
    </source>
</evidence>
<dbReference type="EMBL" id="BAAAFE010000009">
    <property type="protein sequence ID" value="GAA0866832.1"/>
    <property type="molecule type" value="Genomic_DNA"/>
</dbReference>